<dbReference type="EMBL" id="CP133617">
    <property type="protein sequence ID" value="WMV32404.1"/>
    <property type="molecule type" value="Genomic_DNA"/>
</dbReference>
<feature type="region of interest" description="Disordered" evidence="1">
    <location>
        <begin position="62"/>
        <end position="93"/>
    </location>
</feature>
<evidence type="ECO:0000313" key="2">
    <source>
        <dbReference type="EMBL" id="WMV32404.1"/>
    </source>
</evidence>
<organism evidence="2 3">
    <name type="scientific">Solanum verrucosum</name>
    <dbReference type="NCBI Taxonomy" id="315347"/>
    <lineage>
        <taxon>Eukaryota</taxon>
        <taxon>Viridiplantae</taxon>
        <taxon>Streptophyta</taxon>
        <taxon>Embryophyta</taxon>
        <taxon>Tracheophyta</taxon>
        <taxon>Spermatophyta</taxon>
        <taxon>Magnoliopsida</taxon>
        <taxon>eudicotyledons</taxon>
        <taxon>Gunneridae</taxon>
        <taxon>Pentapetalae</taxon>
        <taxon>asterids</taxon>
        <taxon>lamiids</taxon>
        <taxon>Solanales</taxon>
        <taxon>Solanaceae</taxon>
        <taxon>Solanoideae</taxon>
        <taxon>Solaneae</taxon>
        <taxon>Solanum</taxon>
    </lineage>
</organism>
<reference evidence="2" key="1">
    <citation type="submission" date="2023-08" db="EMBL/GenBank/DDBJ databases">
        <title>A de novo genome assembly of Solanum verrucosum Schlechtendal, a Mexican diploid species geographically isolated from the other diploid A-genome species in potato relatives.</title>
        <authorList>
            <person name="Hosaka K."/>
        </authorList>
    </citation>
    <scope>NUCLEOTIDE SEQUENCE</scope>
    <source>
        <tissue evidence="2">Young leaves</tissue>
    </source>
</reference>
<gene>
    <name evidence="2" type="ORF">MTR67_025789</name>
</gene>
<dbReference type="Proteomes" id="UP001234989">
    <property type="component" value="Chromosome 6"/>
</dbReference>
<sequence length="93" mass="9786">MKICMDINRSKVDEELRLDELRARAGGVSSSSVPIEAGLIGGFHVVMESQTLATTQPVVEGTPKVSLSVPGTTGTTIDVSRDTQAHASYPSEA</sequence>
<evidence type="ECO:0000313" key="3">
    <source>
        <dbReference type="Proteomes" id="UP001234989"/>
    </source>
</evidence>
<accession>A0AAF0R6G0</accession>
<feature type="compositionally biased region" description="Polar residues" evidence="1">
    <location>
        <begin position="69"/>
        <end position="78"/>
    </location>
</feature>
<protein>
    <submittedName>
        <fullName evidence="2">Uncharacterized protein</fullName>
    </submittedName>
</protein>
<evidence type="ECO:0000256" key="1">
    <source>
        <dbReference type="SAM" id="MobiDB-lite"/>
    </source>
</evidence>
<keyword evidence="3" id="KW-1185">Reference proteome</keyword>
<dbReference type="AlphaFoldDB" id="A0AAF0R6G0"/>
<proteinExistence type="predicted"/>
<name>A0AAF0R6G0_SOLVR</name>